<comment type="subcellular location">
    <subcellularLocation>
        <location evidence="1">Inflammasome</location>
    </subcellularLocation>
</comment>
<organism evidence="11 12">
    <name type="scientific">Irena cyanogastra</name>
    <name type="common">Philippine fairy-bluebird</name>
    <dbReference type="NCBI Taxonomy" id="175120"/>
    <lineage>
        <taxon>Eukaryota</taxon>
        <taxon>Metazoa</taxon>
        <taxon>Chordata</taxon>
        <taxon>Craniata</taxon>
        <taxon>Vertebrata</taxon>
        <taxon>Euteleostomi</taxon>
        <taxon>Archelosauria</taxon>
        <taxon>Archosauria</taxon>
        <taxon>Dinosauria</taxon>
        <taxon>Saurischia</taxon>
        <taxon>Theropoda</taxon>
        <taxon>Coelurosauria</taxon>
        <taxon>Aves</taxon>
        <taxon>Neognathae</taxon>
        <taxon>Neoaves</taxon>
        <taxon>Telluraves</taxon>
        <taxon>Australaves</taxon>
        <taxon>Passeriformes</taxon>
        <taxon>Corvoidea</taxon>
        <taxon>Irenidae</taxon>
        <taxon>Irena</taxon>
    </lineage>
</organism>
<feature type="compositionally biased region" description="Basic and acidic residues" evidence="9">
    <location>
        <begin position="1"/>
        <end position="20"/>
    </location>
</feature>
<dbReference type="SUPFAM" id="SSF52540">
    <property type="entry name" value="P-loop containing nucleoside triphosphate hydrolases"/>
    <property type="match status" value="1"/>
</dbReference>
<dbReference type="InterPro" id="IPR041075">
    <property type="entry name" value="NOD1/2_WH"/>
</dbReference>
<keyword evidence="12" id="KW-1185">Reference proteome</keyword>
<dbReference type="GO" id="GO:0045087">
    <property type="term" value="P:innate immune response"/>
    <property type="evidence" value="ECO:0007669"/>
    <property type="project" value="UniProtKB-KW"/>
</dbReference>
<dbReference type="Pfam" id="PF17779">
    <property type="entry name" value="WHD_NOD2"/>
    <property type="match status" value="1"/>
</dbReference>
<dbReference type="Proteomes" id="UP000530962">
    <property type="component" value="Unassembled WGS sequence"/>
</dbReference>
<keyword evidence="6" id="KW-0832">Ubl conjugation</keyword>
<feature type="non-terminal residue" evidence="11">
    <location>
        <position position="1"/>
    </location>
</feature>
<evidence type="ECO:0000256" key="9">
    <source>
        <dbReference type="SAM" id="MobiDB-lite"/>
    </source>
</evidence>
<keyword evidence="8" id="KW-1271">Inflammasome</keyword>
<keyword evidence="5" id="KW-0067">ATP-binding</keyword>
<dbReference type="GO" id="GO:0005829">
    <property type="term" value="C:cytosol"/>
    <property type="evidence" value="ECO:0007669"/>
    <property type="project" value="UniProtKB-SubCell"/>
</dbReference>
<dbReference type="InterPro" id="IPR041267">
    <property type="entry name" value="NLRP_HD2"/>
</dbReference>
<gene>
    <name evidence="11" type="primary">Nlrp3</name>
    <name evidence="11" type="ORF">IRECYA_R11821</name>
</gene>
<dbReference type="Pfam" id="PF17776">
    <property type="entry name" value="NLRC4_HD2"/>
    <property type="match status" value="1"/>
</dbReference>
<feature type="domain" description="NACHT" evidence="10">
    <location>
        <begin position="86"/>
        <end position="289"/>
    </location>
</feature>
<dbReference type="GO" id="GO:0006954">
    <property type="term" value="P:inflammatory response"/>
    <property type="evidence" value="ECO:0007669"/>
    <property type="project" value="UniProtKB-KW"/>
</dbReference>
<evidence type="ECO:0000256" key="7">
    <source>
        <dbReference type="ARBA" id="ARBA00023198"/>
    </source>
</evidence>
<protein>
    <submittedName>
        <fullName evidence="11">NLRP3 protein</fullName>
    </submittedName>
</protein>
<sequence length="665" mass="74578">EHRQDSREHMVQESHQDRELGTCPRESPSFHSRFTTLTITREPWSKQGAKDGAMETGQGCASASSGAATTATTALFEPGRDGETPQVVVLVGAPGMGKTTMVRKVMVEWGEGALHTQFDFVFCIDCKAIILPMEASVADLVSQCCPGLRVPAGKILDDQKKILLIFDGFEALGFSLVQPEAELSSDPREVKPLELTLMSLLKKTVLPRASLLITTRPTALGSLRRCLKGEYYVEILGFSAARREEYFHKYFENPNKADVAFRFARGNEILYSLCVIPVMSWTICTILEQELCEQKNLLECSKATTGMMMFYLSQLLKHKDRDKPQVLHQFLLHLCSLAAEGVWKHKVLFEEKEIKDYGLDQPGLLPFFLNERIPREGEGHGIVYAFTHLHLQEFFAAMFYILEDDGETVSSLGRLEKDVNKLLESYKSRKDLKVTVRFLFGLVSQKSIEYMDKTIGCRISPRAREELLEWLQGRHRGLSHPGQAPKVSEMDTFQFLFEMNEKSFAQSALGHFTDLDLQDTRLTLYDQMALSFCIQHWAGLGSITLQGCSFHWQDPETKLDASVLCSGASGAGGHRGALVVRRREGLPCPIRLLCRALRHRDSALQVLRLQWCRLSESCCAELAALLAEHPGLARLELADSSLGDSGVRLLCEGLRTPGCRLRILQ</sequence>
<dbReference type="GO" id="GO:0005524">
    <property type="term" value="F:ATP binding"/>
    <property type="evidence" value="ECO:0007669"/>
    <property type="project" value="UniProtKB-KW"/>
</dbReference>
<evidence type="ECO:0000256" key="4">
    <source>
        <dbReference type="ARBA" id="ARBA00022741"/>
    </source>
</evidence>
<dbReference type="Gene3D" id="3.40.50.300">
    <property type="entry name" value="P-loop containing nucleotide triphosphate hydrolases"/>
    <property type="match status" value="1"/>
</dbReference>
<accession>A0A7K9R3X9</accession>
<evidence type="ECO:0000256" key="5">
    <source>
        <dbReference type="ARBA" id="ARBA00022840"/>
    </source>
</evidence>
<evidence type="ECO:0000256" key="3">
    <source>
        <dbReference type="ARBA" id="ARBA00022737"/>
    </source>
</evidence>
<dbReference type="Pfam" id="PF05729">
    <property type="entry name" value="NACHT"/>
    <property type="match status" value="1"/>
</dbReference>
<comment type="caution">
    <text evidence="11">The sequence shown here is derived from an EMBL/GenBank/DDBJ whole genome shotgun (WGS) entry which is preliminary data.</text>
</comment>
<feature type="non-terminal residue" evidence="11">
    <location>
        <position position="665"/>
    </location>
</feature>
<dbReference type="AlphaFoldDB" id="A0A7K9R3X9"/>
<dbReference type="InterPro" id="IPR027417">
    <property type="entry name" value="P-loop_NTPase"/>
</dbReference>
<dbReference type="SMART" id="SM00368">
    <property type="entry name" value="LRR_RI"/>
    <property type="match status" value="2"/>
</dbReference>
<keyword evidence="2" id="KW-0963">Cytoplasm</keyword>
<evidence type="ECO:0000259" key="10">
    <source>
        <dbReference type="PROSITE" id="PS50837"/>
    </source>
</evidence>
<feature type="region of interest" description="Disordered" evidence="9">
    <location>
        <begin position="45"/>
        <end position="64"/>
    </location>
</feature>
<dbReference type="PANTHER" id="PTHR45690:SF19">
    <property type="entry name" value="NACHT, LRR AND PYD DOMAINS-CONTAINING PROTEIN 3"/>
    <property type="match status" value="1"/>
</dbReference>
<keyword evidence="3" id="KW-0677">Repeat</keyword>
<keyword evidence="7" id="KW-0395">Inflammatory response</keyword>
<feature type="region of interest" description="Disordered" evidence="9">
    <location>
        <begin position="1"/>
        <end position="31"/>
    </location>
</feature>
<evidence type="ECO:0000256" key="1">
    <source>
        <dbReference type="ARBA" id="ARBA00004110"/>
    </source>
</evidence>
<dbReference type="EMBL" id="VWZV01015733">
    <property type="protein sequence ID" value="NXI18619.1"/>
    <property type="molecule type" value="Genomic_DNA"/>
</dbReference>
<keyword evidence="4" id="KW-0547">Nucleotide-binding</keyword>
<dbReference type="PROSITE" id="PS50837">
    <property type="entry name" value="NACHT"/>
    <property type="match status" value="1"/>
</dbReference>
<name>A0A7K9R3X9_IRECY</name>
<dbReference type="InterPro" id="IPR050637">
    <property type="entry name" value="NLRP_innate_immun_reg"/>
</dbReference>
<dbReference type="InterPro" id="IPR032675">
    <property type="entry name" value="LRR_dom_sf"/>
</dbReference>
<dbReference type="Gene3D" id="3.80.10.10">
    <property type="entry name" value="Ribonuclease Inhibitor"/>
    <property type="match status" value="1"/>
</dbReference>
<evidence type="ECO:0000256" key="6">
    <source>
        <dbReference type="ARBA" id="ARBA00022843"/>
    </source>
</evidence>
<evidence type="ECO:0000313" key="12">
    <source>
        <dbReference type="Proteomes" id="UP000530962"/>
    </source>
</evidence>
<evidence type="ECO:0000313" key="11">
    <source>
        <dbReference type="EMBL" id="NXI18619.1"/>
    </source>
</evidence>
<evidence type="ECO:0000256" key="2">
    <source>
        <dbReference type="ARBA" id="ARBA00022490"/>
    </source>
</evidence>
<reference evidence="11 12" key="1">
    <citation type="submission" date="2019-09" db="EMBL/GenBank/DDBJ databases">
        <title>Bird 10,000 Genomes (B10K) Project - Family phase.</title>
        <authorList>
            <person name="Zhang G."/>
        </authorList>
    </citation>
    <scope>NUCLEOTIDE SEQUENCE [LARGE SCALE GENOMIC DNA]</scope>
    <source>
        <strain evidence="11">B10K-DU-001-26</strain>
        <tissue evidence="11">Muscle</tissue>
    </source>
</reference>
<proteinExistence type="predicted"/>
<dbReference type="InterPro" id="IPR007111">
    <property type="entry name" value="NACHT_NTPase"/>
</dbReference>
<dbReference type="PANTHER" id="PTHR45690">
    <property type="entry name" value="NACHT, LRR AND PYD DOMAINS-CONTAINING PROTEIN 12"/>
    <property type="match status" value="1"/>
</dbReference>
<evidence type="ECO:0000256" key="8">
    <source>
        <dbReference type="ARBA" id="ARBA00023233"/>
    </source>
</evidence>
<dbReference type="SUPFAM" id="SSF52047">
    <property type="entry name" value="RNI-like"/>
    <property type="match status" value="1"/>
</dbReference>